<feature type="coiled-coil region" evidence="8">
    <location>
        <begin position="321"/>
        <end position="355"/>
    </location>
</feature>
<evidence type="ECO:0000313" key="10">
    <source>
        <dbReference type="Proteomes" id="UP001209681"/>
    </source>
</evidence>
<dbReference type="Gene3D" id="1.20.1600.10">
    <property type="entry name" value="Outer membrane efflux proteins (OEP)"/>
    <property type="match status" value="1"/>
</dbReference>
<keyword evidence="6" id="KW-0472">Membrane</keyword>
<comment type="caution">
    <text evidence="9">The sequence shown here is derived from an EMBL/GenBank/DDBJ whole genome shotgun (WGS) entry which is preliminary data.</text>
</comment>
<evidence type="ECO:0000256" key="3">
    <source>
        <dbReference type="ARBA" id="ARBA00022448"/>
    </source>
</evidence>
<feature type="non-terminal residue" evidence="9">
    <location>
        <position position="401"/>
    </location>
</feature>
<evidence type="ECO:0000256" key="6">
    <source>
        <dbReference type="ARBA" id="ARBA00023136"/>
    </source>
</evidence>
<evidence type="ECO:0000256" key="2">
    <source>
        <dbReference type="ARBA" id="ARBA00007613"/>
    </source>
</evidence>
<dbReference type="InterPro" id="IPR051906">
    <property type="entry name" value="TolC-like"/>
</dbReference>
<feature type="non-terminal residue" evidence="9">
    <location>
        <position position="1"/>
    </location>
</feature>
<keyword evidence="3" id="KW-0813">Transport</keyword>
<comment type="similarity">
    <text evidence="2">Belongs to the outer membrane factor (OMF) (TC 1.B.17) family.</text>
</comment>
<dbReference type="Pfam" id="PF02321">
    <property type="entry name" value="OEP"/>
    <property type="match status" value="2"/>
</dbReference>
<proteinExistence type="inferred from homology"/>
<comment type="subcellular location">
    <subcellularLocation>
        <location evidence="1">Cell outer membrane</location>
    </subcellularLocation>
</comment>
<dbReference type="RefSeq" id="WP_265426421.1">
    <property type="nucleotide sequence ID" value="NZ_JAPFPW010000063.1"/>
</dbReference>
<gene>
    <name evidence="9" type="ORF">OOT00_15980</name>
</gene>
<organism evidence="9 10">
    <name type="scientific">Desulfobotulus pelophilus</name>
    <dbReference type="NCBI Taxonomy" id="2823377"/>
    <lineage>
        <taxon>Bacteria</taxon>
        <taxon>Pseudomonadati</taxon>
        <taxon>Thermodesulfobacteriota</taxon>
        <taxon>Desulfobacteria</taxon>
        <taxon>Desulfobacterales</taxon>
        <taxon>Desulfobacteraceae</taxon>
        <taxon>Desulfobotulus</taxon>
    </lineage>
</organism>
<evidence type="ECO:0000256" key="4">
    <source>
        <dbReference type="ARBA" id="ARBA00022452"/>
    </source>
</evidence>
<dbReference type="EMBL" id="JAPFPW010000063">
    <property type="protein sequence ID" value="MCW7755474.1"/>
    <property type="molecule type" value="Genomic_DNA"/>
</dbReference>
<dbReference type="SUPFAM" id="SSF56954">
    <property type="entry name" value="Outer membrane efflux proteins (OEP)"/>
    <property type="match status" value="1"/>
</dbReference>
<protein>
    <submittedName>
        <fullName evidence="9">TolC family protein</fullName>
    </submittedName>
</protein>
<keyword evidence="10" id="KW-1185">Reference proteome</keyword>
<evidence type="ECO:0000256" key="5">
    <source>
        <dbReference type="ARBA" id="ARBA00022692"/>
    </source>
</evidence>
<evidence type="ECO:0000313" key="9">
    <source>
        <dbReference type="EMBL" id="MCW7755474.1"/>
    </source>
</evidence>
<sequence>LVMLLPAPVSAGSYDLGRIMDAALENRDILRMYEISRRQAEEGVRESRAAFMPGVDASYTANRLEDSTLFENDENASWKIAARWNLFAGFGDQGALDTARRRVEVQEALMEGLRQDVRLETALAFLGVHQALAEREVADSTRTLYRKEYEQAGTRHEVGVIRRADYLKIKVVLDDAEQAWTRADAAVNKAMNQLSRTSGLTLTLSDLDFSDFQQLRKLDNVDSLSVQMRQRRSELKILDLTRAMAEDSVRVAQSAYLPRADLTLSHGQSADNYHLSDNVEDETRLTLSFSVNLFDGMKKPALVQKSRLEISRIDHEKRETLDSLDVQLQNLLLDADVAKNNLRVAEAGMDEAEEHLRVTEYSYREGVSTTTDLLDAITYLSRAWANRITARTAYQETTLRV</sequence>
<dbReference type="Proteomes" id="UP001209681">
    <property type="component" value="Unassembled WGS sequence"/>
</dbReference>
<keyword evidence="8" id="KW-0175">Coiled coil</keyword>
<dbReference type="InterPro" id="IPR003423">
    <property type="entry name" value="OMP_efflux"/>
</dbReference>
<reference evidence="9 10" key="1">
    <citation type="submission" date="2022-11" db="EMBL/GenBank/DDBJ databases">
        <title>Desulfobotulus tamanensis H1 sp. nov. - anaerobic, alkaliphilic, sulphate reducing bacterium isolated from terrestrial mud volcano.</title>
        <authorList>
            <person name="Frolova A."/>
            <person name="Merkel A.Y."/>
            <person name="Slobodkin A.I."/>
        </authorList>
    </citation>
    <scope>NUCLEOTIDE SEQUENCE [LARGE SCALE GENOMIC DNA]</scope>
    <source>
        <strain evidence="9 10">H1</strain>
    </source>
</reference>
<dbReference type="PANTHER" id="PTHR30026">
    <property type="entry name" value="OUTER MEMBRANE PROTEIN TOLC"/>
    <property type="match status" value="1"/>
</dbReference>
<keyword evidence="4" id="KW-1134">Transmembrane beta strand</keyword>
<evidence type="ECO:0000256" key="8">
    <source>
        <dbReference type="SAM" id="Coils"/>
    </source>
</evidence>
<dbReference type="PANTHER" id="PTHR30026:SF20">
    <property type="entry name" value="OUTER MEMBRANE PROTEIN TOLC"/>
    <property type="match status" value="1"/>
</dbReference>
<name>A0ABT3NDC6_9BACT</name>
<keyword evidence="7" id="KW-0998">Cell outer membrane</keyword>
<keyword evidence="5" id="KW-0812">Transmembrane</keyword>
<accession>A0ABT3NDC6</accession>
<evidence type="ECO:0000256" key="7">
    <source>
        <dbReference type="ARBA" id="ARBA00023237"/>
    </source>
</evidence>
<evidence type="ECO:0000256" key="1">
    <source>
        <dbReference type="ARBA" id="ARBA00004442"/>
    </source>
</evidence>